<dbReference type="STRING" id="1742973.COMA2_20393"/>
<accession>A0A0S4LIB7</accession>
<evidence type="ECO:0000313" key="2">
    <source>
        <dbReference type="Proteomes" id="UP000198736"/>
    </source>
</evidence>
<proteinExistence type="predicted"/>
<sequence length="79" mass="8493">MRSLVTEWIIAVNELPVVSSAAHTKLGSLTYHDSTPERAQDISGLDCAILKRAMLGVTVVGLSLHLSIEPETIPPRQSA</sequence>
<protein>
    <submittedName>
        <fullName evidence="1">Uncharacterized protein</fullName>
    </submittedName>
</protein>
<organism evidence="1 2">
    <name type="scientific">Candidatus Nitrospira nitrificans</name>
    <dbReference type="NCBI Taxonomy" id="1742973"/>
    <lineage>
        <taxon>Bacteria</taxon>
        <taxon>Pseudomonadati</taxon>
        <taxon>Nitrospirota</taxon>
        <taxon>Nitrospiria</taxon>
        <taxon>Nitrospirales</taxon>
        <taxon>Nitrospiraceae</taxon>
        <taxon>Nitrospira</taxon>
    </lineage>
</organism>
<keyword evidence="2" id="KW-1185">Reference proteome</keyword>
<evidence type="ECO:0000313" key="1">
    <source>
        <dbReference type="EMBL" id="CUS35686.1"/>
    </source>
</evidence>
<reference evidence="2" key="1">
    <citation type="submission" date="2015-10" db="EMBL/GenBank/DDBJ databases">
        <authorList>
            <person name="Luecker S."/>
            <person name="Luecker S."/>
        </authorList>
    </citation>
    <scope>NUCLEOTIDE SEQUENCE [LARGE SCALE GENOMIC DNA]</scope>
</reference>
<name>A0A0S4LIB7_9BACT</name>
<dbReference type="Proteomes" id="UP000198736">
    <property type="component" value="Unassembled WGS sequence"/>
</dbReference>
<dbReference type="EMBL" id="CZPZ01000012">
    <property type="protein sequence ID" value="CUS35686.1"/>
    <property type="molecule type" value="Genomic_DNA"/>
</dbReference>
<dbReference type="AlphaFoldDB" id="A0A0S4LIB7"/>
<gene>
    <name evidence="1" type="ORF">COMA2_20393</name>
</gene>